<organism evidence="2 3">
    <name type="scientific">Ephemeroptericola cinctiostellae</name>
    <dbReference type="NCBI Taxonomy" id="2268024"/>
    <lineage>
        <taxon>Bacteria</taxon>
        <taxon>Pseudomonadati</taxon>
        <taxon>Pseudomonadota</taxon>
        <taxon>Betaproteobacteria</taxon>
        <taxon>Burkholderiales</taxon>
        <taxon>Burkholderiaceae</taxon>
        <taxon>Ephemeroptericola</taxon>
    </lineage>
</organism>
<evidence type="ECO:0000259" key="1">
    <source>
        <dbReference type="Pfam" id="PF04994"/>
    </source>
</evidence>
<evidence type="ECO:0000313" key="3">
    <source>
        <dbReference type="Proteomes" id="UP000252182"/>
    </source>
</evidence>
<gene>
    <name evidence="2" type="ORF">DTO96_100751</name>
</gene>
<protein>
    <recommendedName>
        <fullName evidence="1">TfoX C-terminal domain-containing protein</fullName>
    </recommendedName>
</protein>
<dbReference type="InterPro" id="IPR047525">
    <property type="entry name" value="TfoX-like"/>
</dbReference>
<dbReference type="AlphaFoldDB" id="A0A345D9J6"/>
<dbReference type="PANTHER" id="PTHR36121:SF1">
    <property type="entry name" value="PROTEIN SXY"/>
    <property type="match status" value="1"/>
</dbReference>
<dbReference type="Proteomes" id="UP000252182">
    <property type="component" value="Chromosome"/>
</dbReference>
<dbReference type="Gene3D" id="1.10.150.20">
    <property type="entry name" value="5' to 3' exonuclease, C-terminal subdomain"/>
    <property type="match status" value="1"/>
</dbReference>
<dbReference type="EMBL" id="CP031124">
    <property type="protein sequence ID" value="AXF85034.1"/>
    <property type="molecule type" value="Genomic_DNA"/>
</dbReference>
<sequence length="74" mass="8118">MHMLASAGIESEAQLRELGAVAAYAAVQRAGFKPSLNLLWAIEGALSNRHWQDVAHDDRLDLLLALDHFLGHTN</sequence>
<reference evidence="3" key="1">
    <citation type="submission" date="2018-07" db="EMBL/GenBank/DDBJ databases">
        <authorList>
            <person name="Kim H."/>
        </authorList>
    </citation>
    <scope>NUCLEOTIDE SEQUENCE [LARGE SCALE GENOMIC DNA]</scope>
    <source>
        <strain evidence="3">F02</strain>
    </source>
</reference>
<name>A0A345D9J6_9BURK</name>
<evidence type="ECO:0000313" key="2">
    <source>
        <dbReference type="EMBL" id="AXF85034.1"/>
    </source>
</evidence>
<dbReference type="Pfam" id="PF04994">
    <property type="entry name" value="TfoX_C"/>
    <property type="match status" value="1"/>
</dbReference>
<dbReference type="KEGG" id="hyf:DTO96_100751"/>
<feature type="domain" description="TfoX C-terminal" evidence="1">
    <location>
        <begin position="2"/>
        <end position="64"/>
    </location>
</feature>
<accession>A0A345D9J6</accession>
<dbReference type="InterPro" id="IPR007077">
    <property type="entry name" value="TfoX_C"/>
</dbReference>
<dbReference type="PANTHER" id="PTHR36121">
    <property type="entry name" value="PROTEIN SXY"/>
    <property type="match status" value="1"/>
</dbReference>
<keyword evidence="3" id="KW-1185">Reference proteome</keyword>
<proteinExistence type="predicted"/>